<proteinExistence type="inferred from homology"/>
<evidence type="ECO:0000313" key="10">
    <source>
        <dbReference type="Proteomes" id="UP000741013"/>
    </source>
</evidence>
<organism evidence="9 10">
    <name type="scientific">Amycolatopsis magusensis</name>
    <dbReference type="NCBI Taxonomy" id="882444"/>
    <lineage>
        <taxon>Bacteria</taxon>
        <taxon>Bacillati</taxon>
        <taxon>Actinomycetota</taxon>
        <taxon>Actinomycetes</taxon>
        <taxon>Pseudonocardiales</taxon>
        <taxon>Pseudonocardiaceae</taxon>
        <taxon>Amycolatopsis</taxon>
    </lineage>
</organism>
<dbReference type="Gene3D" id="1.10.10.10">
    <property type="entry name" value="Winged helix-like DNA-binding domain superfamily/Winged helix DNA-binding domain"/>
    <property type="match status" value="1"/>
</dbReference>
<evidence type="ECO:0000256" key="5">
    <source>
        <dbReference type="SAM" id="MobiDB-lite"/>
    </source>
</evidence>
<dbReference type="EMBL" id="JAGGMS010000001">
    <property type="protein sequence ID" value="MBP2183508.1"/>
    <property type="molecule type" value="Genomic_DNA"/>
</dbReference>
<dbReference type="InterPro" id="IPR013249">
    <property type="entry name" value="RNA_pol_sigma70_r4_t2"/>
</dbReference>
<reference evidence="9 10" key="1">
    <citation type="submission" date="2021-03" db="EMBL/GenBank/DDBJ databases">
        <title>Sequencing the genomes of 1000 actinobacteria strains.</title>
        <authorList>
            <person name="Klenk H.-P."/>
        </authorList>
    </citation>
    <scope>NUCLEOTIDE SEQUENCE [LARGE SCALE GENOMIC DNA]</scope>
    <source>
        <strain evidence="9 10">DSM 45510</strain>
    </source>
</reference>
<dbReference type="SUPFAM" id="SSF88946">
    <property type="entry name" value="Sigma2 domain of RNA polymerase sigma factors"/>
    <property type="match status" value="1"/>
</dbReference>
<feature type="domain" description="RNA polymerase sigma-70 region 2" evidence="6">
    <location>
        <begin position="13"/>
        <end position="78"/>
    </location>
</feature>
<dbReference type="Pfam" id="PF08281">
    <property type="entry name" value="Sigma70_r4_2"/>
    <property type="match status" value="1"/>
</dbReference>
<evidence type="ECO:0000256" key="4">
    <source>
        <dbReference type="ARBA" id="ARBA00023163"/>
    </source>
</evidence>
<dbReference type="Gene3D" id="1.10.1740.10">
    <property type="match status" value="1"/>
</dbReference>
<keyword evidence="10" id="KW-1185">Reference proteome</keyword>
<dbReference type="InterPro" id="IPR013324">
    <property type="entry name" value="RNA_pol_sigma_r3/r4-like"/>
</dbReference>
<evidence type="ECO:0000256" key="3">
    <source>
        <dbReference type="ARBA" id="ARBA00023082"/>
    </source>
</evidence>
<gene>
    <name evidence="9" type="ORF">JOM49_005034</name>
</gene>
<dbReference type="RefSeq" id="WP_209666673.1">
    <property type="nucleotide sequence ID" value="NZ_JAGGMS010000001.1"/>
</dbReference>
<dbReference type="InterPro" id="IPR046531">
    <property type="entry name" value="DUF6596"/>
</dbReference>
<dbReference type="SUPFAM" id="SSF88659">
    <property type="entry name" value="Sigma3 and sigma4 domains of RNA polymerase sigma factors"/>
    <property type="match status" value="1"/>
</dbReference>
<evidence type="ECO:0000259" key="6">
    <source>
        <dbReference type="Pfam" id="PF04542"/>
    </source>
</evidence>
<protein>
    <submittedName>
        <fullName evidence="9">RNA polymerase sigma-70 factor (ECF subfamily)</fullName>
    </submittedName>
</protein>
<evidence type="ECO:0000256" key="2">
    <source>
        <dbReference type="ARBA" id="ARBA00023015"/>
    </source>
</evidence>
<dbReference type="Pfam" id="PF04542">
    <property type="entry name" value="Sigma70_r2"/>
    <property type="match status" value="1"/>
</dbReference>
<dbReference type="PANTHER" id="PTHR47756">
    <property type="entry name" value="BLL6612 PROTEIN-RELATED"/>
    <property type="match status" value="1"/>
</dbReference>
<evidence type="ECO:0000313" key="9">
    <source>
        <dbReference type="EMBL" id="MBP2183508.1"/>
    </source>
</evidence>
<keyword evidence="4" id="KW-0804">Transcription</keyword>
<dbReference type="InterPro" id="IPR013325">
    <property type="entry name" value="RNA_pol_sigma_r2"/>
</dbReference>
<accession>A0ABS4PW14</accession>
<feature type="region of interest" description="Disordered" evidence="5">
    <location>
        <begin position="75"/>
        <end position="96"/>
    </location>
</feature>
<evidence type="ECO:0000259" key="8">
    <source>
        <dbReference type="Pfam" id="PF20239"/>
    </source>
</evidence>
<feature type="domain" description="RNA polymerase sigma factor 70 region 4 type 2" evidence="7">
    <location>
        <begin position="117"/>
        <end position="166"/>
    </location>
</feature>
<name>A0ABS4PW14_9PSEU</name>
<evidence type="ECO:0000259" key="7">
    <source>
        <dbReference type="Pfam" id="PF08281"/>
    </source>
</evidence>
<keyword evidence="3" id="KW-0731">Sigma factor</keyword>
<keyword evidence="2" id="KW-0805">Transcription regulation</keyword>
<dbReference type="PANTHER" id="PTHR47756:SF2">
    <property type="entry name" value="BLL6612 PROTEIN"/>
    <property type="match status" value="1"/>
</dbReference>
<dbReference type="Pfam" id="PF20239">
    <property type="entry name" value="DUF6596"/>
    <property type="match status" value="1"/>
</dbReference>
<dbReference type="InterPro" id="IPR036388">
    <property type="entry name" value="WH-like_DNA-bd_sf"/>
</dbReference>
<dbReference type="InterPro" id="IPR007627">
    <property type="entry name" value="RNA_pol_sigma70_r2"/>
</dbReference>
<dbReference type="Proteomes" id="UP000741013">
    <property type="component" value="Unassembled WGS sequence"/>
</dbReference>
<evidence type="ECO:0000256" key="1">
    <source>
        <dbReference type="ARBA" id="ARBA00010641"/>
    </source>
</evidence>
<feature type="domain" description="DUF6596" evidence="8">
    <location>
        <begin position="185"/>
        <end position="284"/>
    </location>
</feature>
<sequence length="416" mass="45447">MTEPPELAVARVYRESRARILAALVRLLGDFELAEDALHDACATALQRWGTGVPDDPVAWLLTTARNKAVDRIRRARRGRDKERAEGEPASGWVTTMSDPGEQRLLSVGDERLSLLFTCCHPALAEQARVALTLQAVVGLTAGQIARAFLVSETTLAQRLVRAKHKIRDAGISLAVPADHLLPERLAGVLTVVYLIFTQGYTAERGSSEHHLLRAEAIRLARLIATLMPDEPEAFGLVALLLLHDARDAARYDDAGDVVLLEDQDRGQWDRAQIVEGIGLLGRALRHGRMGPYQLQATIAAVHAQAPSADRTDWDRIAALYGELLAVAPTPVVALNHAVAVAMATDPARGLALIDRIDGLDHYHLRHAARADLLRRLGRTDEAATAYRRAHELARNPADRRFLAGRLLALDTPETG</sequence>
<comment type="similarity">
    <text evidence="1">Belongs to the sigma-70 factor family. ECF subfamily.</text>
</comment>
<comment type="caution">
    <text evidence="9">The sequence shown here is derived from an EMBL/GenBank/DDBJ whole genome shotgun (WGS) entry which is preliminary data.</text>
</comment>